<dbReference type="SUPFAM" id="SSF57716">
    <property type="entry name" value="Glucocorticoid receptor-like (DNA-binding domain)"/>
    <property type="match status" value="1"/>
</dbReference>
<evidence type="ECO:0000313" key="7">
    <source>
        <dbReference type="Proteomes" id="UP000435837"/>
    </source>
</evidence>
<evidence type="ECO:0000256" key="3">
    <source>
        <dbReference type="ARBA" id="ARBA00022833"/>
    </source>
</evidence>
<name>A0A640S492_9ACTN</name>
<dbReference type="InterPro" id="IPR020458">
    <property type="entry name" value="Znf_DskA_TraR_CS"/>
</dbReference>
<dbReference type="RefSeq" id="WP_246295723.1">
    <property type="nucleotide sequence ID" value="NZ_BAAATH010000002.1"/>
</dbReference>
<accession>A0A640S492</accession>
<dbReference type="EMBL" id="BLIN01000003">
    <property type="protein sequence ID" value="GFE06303.1"/>
    <property type="molecule type" value="Genomic_DNA"/>
</dbReference>
<evidence type="ECO:0000256" key="1">
    <source>
        <dbReference type="ARBA" id="ARBA00022723"/>
    </source>
</evidence>
<dbReference type="PROSITE" id="PS51128">
    <property type="entry name" value="ZF_DKSA_2"/>
    <property type="match status" value="1"/>
</dbReference>
<dbReference type="Pfam" id="PF01258">
    <property type="entry name" value="zf-dskA_traR"/>
    <property type="match status" value="1"/>
</dbReference>
<dbReference type="InterPro" id="IPR000962">
    <property type="entry name" value="Znf_DskA_TraR"/>
</dbReference>
<dbReference type="GeneID" id="96639989"/>
<feature type="domain" description="Zinc finger DksA/TraR C4-type" evidence="5">
    <location>
        <begin position="94"/>
        <end position="126"/>
    </location>
</feature>
<dbReference type="PANTHER" id="PTHR33823">
    <property type="entry name" value="RNA POLYMERASE-BINDING TRANSCRIPTION FACTOR DKSA-RELATED"/>
    <property type="match status" value="1"/>
</dbReference>
<keyword evidence="2" id="KW-0863">Zinc-finger</keyword>
<evidence type="ECO:0000256" key="2">
    <source>
        <dbReference type="ARBA" id="ARBA00022771"/>
    </source>
</evidence>
<reference evidence="6 7" key="1">
    <citation type="submission" date="2019-12" db="EMBL/GenBank/DDBJ databases">
        <title>Whole genome shotgun sequence of Streptomyces caniferus NBRC 15389.</title>
        <authorList>
            <person name="Ichikawa N."/>
            <person name="Kimura A."/>
            <person name="Kitahashi Y."/>
            <person name="Komaki H."/>
            <person name="Tamura T."/>
        </authorList>
    </citation>
    <scope>NUCLEOTIDE SEQUENCE [LARGE SCALE GENOMIC DNA]</scope>
    <source>
        <strain evidence="6 7">NBRC 15389</strain>
    </source>
</reference>
<keyword evidence="1" id="KW-0479">Metal-binding</keyword>
<gene>
    <name evidence="6" type="ORF">Scani_25710</name>
</gene>
<evidence type="ECO:0000259" key="5">
    <source>
        <dbReference type="Pfam" id="PF01258"/>
    </source>
</evidence>
<keyword evidence="3" id="KW-0862">Zinc</keyword>
<dbReference type="GO" id="GO:0008270">
    <property type="term" value="F:zinc ion binding"/>
    <property type="evidence" value="ECO:0007669"/>
    <property type="project" value="UniProtKB-KW"/>
</dbReference>
<dbReference type="PROSITE" id="PS01102">
    <property type="entry name" value="ZF_DKSA_1"/>
    <property type="match status" value="1"/>
</dbReference>
<evidence type="ECO:0000256" key="4">
    <source>
        <dbReference type="PROSITE-ProRule" id="PRU00510"/>
    </source>
</evidence>
<sequence length="130" mass="13871">MGGHTGSAGGPPGPWTAAAERIAEDRASTERLIESLTRLWDGVVEAAALTANDDEHDPEGATVAFERAHLRDMLKQAHADLDDLDRAAQRIAAGTYGVCEHCGEPISAGRLTARPTATTCIDCAHKDRRR</sequence>
<proteinExistence type="predicted"/>
<dbReference type="Proteomes" id="UP000435837">
    <property type="component" value="Unassembled WGS sequence"/>
</dbReference>
<comment type="caution">
    <text evidence="6">The sequence shown here is derived from an EMBL/GenBank/DDBJ whole genome shotgun (WGS) entry which is preliminary data.</text>
</comment>
<dbReference type="Gene3D" id="1.20.120.910">
    <property type="entry name" value="DksA, coiled-coil domain"/>
    <property type="match status" value="1"/>
</dbReference>
<protein>
    <submittedName>
        <fullName evidence="6">DnaK suppressor protein</fullName>
    </submittedName>
</protein>
<organism evidence="6 7">
    <name type="scientific">Streptomyces caniferus</name>
    <dbReference type="NCBI Taxonomy" id="285557"/>
    <lineage>
        <taxon>Bacteria</taxon>
        <taxon>Bacillati</taxon>
        <taxon>Actinomycetota</taxon>
        <taxon>Actinomycetes</taxon>
        <taxon>Kitasatosporales</taxon>
        <taxon>Streptomycetaceae</taxon>
        <taxon>Streptomyces</taxon>
    </lineage>
</organism>
<dbReference type="AlphaFoldDB" id="A0A640S492"/>
<evidence type="ECO:0000313" key="6">
    <source>
        <dbReference type="EMBL" id="GFE06303.1"/>
    </source>
</evidence>
<feature type="zinc finger region" description="dksA C4-type" evidence="4">
    <location>
        <begin position="99"/>
        <end position="123"/>
    </location>
</feature>